<evidence type="ECO:0000259" key="5">
    <source>
        <dbReference type="Pfam" id="PF07715"/>
    </source>
</evidence>
<dbReference type="Gene3D" id="2.40.170.20">
    <property type="entry name" value="TonB-dependent receptor, beta-barrel domain"/>
    <property type="match status" value="1"/>
</dbReference>
<evidence type="ECO:0000259" key="6">
    <source>
        <dbReference type="Pfam" id="PF14905"/>
    </source>
</evidence>
<dbReference type="InterPro" id="IPR036942">
    <property type="entry name" value="Beta-barrel_TonB_sf"/>
</dbReference>
<name>A0A1T5E6A2_9BACT</name>
<reference evidence="8" key="1">
    <citation type="submission" date="2017-02" db="EMBL/GenBank/DDBJ databases">
        <authorList>
            <person name="Varghese N."/>
            <person name="Submissions S."/>
        </authorList>
    </citation>
    <scope>NUCLEOTIDE SEQUENCE [LARGE SCALE GENOMIC DNA]</scope>
    <source>
        <strain evidence="8">DSM 22270</strain>
    </source>
</reference>
<dbReference type="AlphaFoldDB" id="A0A1T5E6A2"/>
<dbReference type="GO" id="GO:0030246">
    <property type="term" value="F:carbohydrate binding"/>
    <property type="evidence" value="ECO:0007669"/>
    <property type="project" value="InterPro"/>
</dbReference>
<dbReference type="InterPro" id="IPR041700">
    <property type="entry name" value="OMP_b-brl_3"/>
</dbReference>
<keyword evidence="8" id="KW-1185">Reference proteome</keyword>
<sequence length="806" mass="91107">MKKILQITFLLLLPFYTYSQSFTVGGTVKNQQDEKIPFAAVSINKSLDSSLVKADVADEAGTFKIAGIAAGKYFLRISAVGNKPFQSPEFAVTESDVNFPAFKLLAETQQLNEVKVTAAKPLIEVKSDRLVFNIEGSINATGSNALELLQKSPGVQVDKDENILVKGKTGVRIYIDGRPSPMSGKDLASTLKSMNSADIEAIEIITNPSAKYDAAGDLGIINIRLKKNVKLGTNGNLSLGAMFGITPKYNASLNLNHRDKKFNVFGSYGFNQGAWHNTTYDDQILNGVAYNKIWQGIWRDTTHSAKIGADYFINSKTTLGFSVDGRISNHNGGGKSETFISKRQDLQADSLMLFSQTSNPEKNKNLNVNLNYHYADTTGHELNVDADFGRFVSRGISYQPNKYFFSLDNREPLERNYVSKTPVDITIRSFKADYEQRLNKGKLGYGFKLSDVKSDNTFDFFNVISNVEVIDTNRSNRFKYTERVYAAYVNYNVPLGKKWDLQAGVRAEHTKSLGDLTSFKHNDLDKVDTTYLNFFPSGALSFKASKNHNWNLNYSRRINRPSYQNLNPFEYRVDELVYSKGNPFLKPEYANSFKLTHVYKAKLTTSLGYRRTRFPVVGLRIPYDSSRTYFITQNLDHSQGFNLDVSITTAITKWWDVYFNISGYHNIWKAALDNGLIINNSTTAFNMNGQSTFKLKNDWTLELTGWYNSPYRRIDYNWAMGMMDAGVQKKFWKSNATLKLSFSDIFHTARGGYESEYAGIKTNLRFRFEGQMLKVNFNYRFGSKEINAARSRRAGSEDELNRIKGG</sequence>
<protein>
    <submittedName>
        <fullName evidence="7">Outer membrane receptor proteins, mostly Fe transport</fullName>
    </submittedName>
</protein>
<dbReference type="Proteomes" id="UP000190897">
    <property type="component" value="Unassembled WGS sequence"/>
</dbReference>
<keyword evidence="2" id="KW-0472">Membrane</keyword>
<evidence type="ECO:0000256" key="4">
    <source>
        <dbReference type="SAM" id="SignalP"/>
    </source>
</evidence>
<dbReference type="GO" id="GO:0009279">
    <property type="term" value="C:cell outer membrane"/>
    <property type="evidence" value="ECO:0007669"/>
    <property type="project" value="UniProtKB-SubCell"/>
</dbReference>
<dbReference type="InterPro" id="IPR012910">
    <property type="entry name" value="Plug_dom"/>
</dbReference>
<dbReference type="Pfam" id="PF13620">
    <property type="entry name" value="CarboxypepD_reg"/>
    <property type="match status" value="1"/>
</dbReference>
<accession>A0A1T5E6A2</accession>
<dbReference type="InterPro" id="IPR037066">
    <property type="entry name" value="Plug_dom_sf"/>
</dbReference>
<dbReference type="Gene3D" id="2.60.40.1120">
    <property type="entry name" value="Carboxypeptidase-like, regulatory domain"/>
    <property type="match status" value="1"/>
</dbReference>
<keyword evidence="4" id="KW-0732">Signal</keyword>
<dbReference type="STRING" id="651661.SAMN05660293_02186"/>
<dbReference type="RefSeq" id="WP_082214686.1">
    <property type="nucleotide sequence ID" value="NZ_FUZA01000002.1"/>
</dbReference>
<dbReference type="PANTHER" id="PTHR40980">
    <property type="entry name" value="PLUG DOMAIN-CONTAINING PROTEIN"/>
    <property type="match status" value="1"/>
</dbReference>
<evidence type="ECO:0000256" key="2">
    <source>
        <dbReference type="ARBA" id="ARBA00023136"/>
    </source>
</evidence>
<proteinExistence type="predicted"/>
<dbReference type="SUPFAM" id="SSF49452">
    <property type="entry name" value="Starch-binding domain-like"/>
    <property type="match status" value="1"/>
</dbReference>
<feature type="domain" description="TonB-dependent receptor plug" evidence="5">
    <location>
        <begin position="142"/>
        <end position="214"/>
    </location>
</feature>
<evidence type="ECO:0000256" key="3">
    <source>
        <dbReference type="ARBA" id="ARBA00023237"/>
    </source>
</evidence>
<dbReference type="EMBL" id="FUZA01000002">
    <property type="protein sequence ID" value="SKB79419.1"/>
    <property type="molecule type" value="Genomic_DNA"/>
</dbReference>
<dbReference type="Pfam" id="PF07715">
    <property type="entry name" value="Plug"/>
    <property type="match status" value="1"/>
</dbReference>
<feature type="signal peptide" evidence="4">
    <location>
        <begin position="1"/>
        <end position="19"/>
    </location>
</feature>
<dbReference type="Gene3D" id="2.170.130.10">
    <property type="entry name" value="TonB-dependent receptor, plug domain"/>
    <property type="match status" value="1"/>
</dbReference>
<dbReference type="Pfam" id="PF14905">
    <property type="entry name" value="OMP_b-brl_3"/>
    <property type="match status" value="1"/>
</dbReference>
<organism evidence="7 8">
    <name type="scientific">Dyadobacter psychrophilus</name>
    <dbReference type="NCBI Taxonomy" id="651661"/>
    <lineage>
        <taxon>Bacteria</taxon>
        <taxon>Pseudomonadati</taxon>
        <taxon>Bacteroidota</taxon>
        <taxon>Cytophagia</taxon>
        <taxon>Cytophagales</taxon>
        <taxon>Spirosomataceae</taxon>
        <taxon>Dyadobacter</taxon>
    </lineage>
</organism>
<dbReference type="InterPro" id="IPR013784">
    <property type="entry name" value="Carb-bd-like_fold"/>
</dbReference>
<keyword evidence="3" id="KW-0998">Cell outer membrane</keyword>
<evidence type="ECO:0000313" key="8">
    <source>
        <dbReference type="Proteomes" id="UP000190897"/>
    </source>
</evidence>
<evidence type="ECO:0000313" key="7">
    <source>
        <dbReference type="EMBL" id="SKB79419.1"/>
    </source>
</evidence>
<evidence type="ECO:0000256" key="1">
    <source>
        <dbReference type="ARBA" id="ARBA00004442"/>
    </source>
</evidence>
<feature type="domain" description="Outer membrane protein beta-barrel" evidence="6">
    <location>
        <begin position="375"/>
        <end position="779"/>
    </location>
</feature>
<gene>
    <name evidence="7" type="ORF">SAMN05660293_02186</name>
</gene>
<feature type="chain" id="PRO_5013227902" evidence="4">
    <location>
        <begin position="20"/>
        <end position="806"/>
    </location>
</feature>
<dbReference type="PANTHER" id="PTHR40980:SF4">
    <property type="entry name" value="TONB-DEPENDENT RECEPTOR-LIKE BETA-BARREL DOMAIN-CONTAINING PROTEIN"/>
    <property type="match status" value="1"/>
</dbReference>
<comment type="subcellular location">
    <subcellularLocation>
        <location evidence="1">Cell outer membrane</location>
    </subcellularLocation>
</comment>
<dbReference type="OrthoDB" id="905812at2"/>
<dbReference type="SUPFAM" id="SSF56935">
    <property type="entry name" value="Porins"/>
    <property type="match status" value="1"/>
</dbReference>
<keyword evidence="7" id="KW-0675">Receptor</keyword>